<keyword evidence="11" id="KW-1185">Reference proteome</keyword>
<dbReference type="PANTHER" id="PTHR48021">
    <property type="match status" value="1"/>
</dbReference>
<dbReference type="FunFam" id="1.20.1250.20:FF:000218">
    <property type="entry name" value="facilitated trehalose transporter Tret1"/>
    <property type="match status" value="1"/>
</dbReference>
<dbReference type="InterPro" id="IPR005828">
    <property type="entry name" value="MFS_sugar_transport-like"/>
</dbReference>
<evidence type="ECO:0000256" key="8">
    <source>
        <dbReference type="SAM" id="Phobius"/>
    </source>
</evidence>
<feature type="transmembrane region" description="Helical" evidence="8">
    <location>
        <begin position="271"/>
        <end position="289"/>
    </location>
</feature>
<keyword evidence="6 8" id="KW-1133">Transmembrane helix</keyword>
<evidence type="ECO:0000313" key="10">
    <source>
        <dbReference type="EMBL" id="KAK3895919.1"/>
    </source>
</evidence>
<dbReference type="PROSITE" id="PS00216">
    <property type="entry name" value="SUGAR_TRANSPORT_1"/>
    <property type="match status" value="1"/>
</dbReference>
<dbReference type="GO" id="GO:0005886">
    <property type="term" value="C:plasma membrane"/>
    <property type="evidence" value="ECO:0007669"/>
    <property type="project" value="UniProtKB-SubCell"/>
</dbReference>
<dbReference type="InterPro" id="IPR003663">
    <property type="entry name" value="Sugar/inositol_transpt"/>
</dbReference>
<protein>
    <recommendedName>
        <fullName evidence="9">Major facilitator superfamily (MFS) profile domain-containing protein</fullName>
    </recommendedName>
</protein>
<dbReference type="AlphaFoldDB" id="A0AAE1GMV8"/>
<comment type="caution">
    <text evidence="10">The sequence shown here is derived from an EMBL/GenBank/DDBJ whole genome shotgun (WGS) entry which is preliminary data.</text>
</comment>
<feature type="transmembrane region" description="Helical" evidence="8">
    <location>
        <begin position="211"/>
        <end position="232"/>
    </location>
</feature>
<evidence type="ECO:0000313" key="11">
    <source>
        <dbReference type="Proteomes" id="UP001286313"/>
    </source>
</evidence>
<reference evidence="10" key="1">
    <citation type="submission" date="2023-10" db="EMBL/GenBank/DDBJ databases">
        <title>Genome assemblies of two species of porcelain crab, Petrolisthes cinctipes and Petrolisthes manimaculis (Anomura: Porcellanidae).</title>
        <authorList>
            <person name="Angst P."/>
        </authorList>
    </citation>
    <scope>NUCLEOTIDE SEQUENCE</scope>
    <source>
        <strain evidence="10">PB745_01</strain>
        <tissue evidence="10">Gill</tissue>
    </source>
</reference>
<keyword evidence="2" id="KW-0813">Transport</keyword>
<dbReference type="InterPro" id="IPR050549">
    <property type="entry name" value="MFS_Trehalose_Transporter"/>
</dbReference>
<evidence type="ECO:0000256" key="4">
    <source>
        <dbReference type="ARBA" id="ARBA00022597"/>
    </source>
</evidence>
<accession>A0AAE1GMV8</accession>
<evidence type="ECO:0000256" key="1">
    <source>
        <dbReference type="ARBA" id="ARBA00004651"/>
    </source>
</evidence>
<evidence type="ECO:0000256" key="3">
    <source>
        <dbReference type="ARBA" id="ARBA00022475"/>
    </source>
</evidence>
<dbReference type="Pfam" id="PF00083">
    <property type="entry name" value="Sugar_tr"/>
    <property type="match status" value="1"/>
</dbReference>
<keyword evidence="7 8" id="KW-0472">Membrane</keyword>
<dbReference type="InterPro" id="IPR020846">
    <property type="entry name" value="MFS_dom"/>
</dbReference>
<dbReference type="GO" id="GO:0022857">
    <property type="term" value="F:transmembrane transporter activity"/>
    <property type="evidence" value="ECO:0007669"/>
    <property type="project" value="InterPro"/>
</dbReference>
<evidence type="ECO:0000256" key="6">
    <source>
        <dbReference type="ARBA" id="ARBA00022989"/>
    </source>
</evidence>
<sequence>MMTEDTGEEGEVVVVVPDRSVHVDELYPGAKSLHGAKAVIHKFEIIAACVMGLSTISGGILEGYLSTALPTLLQDSLSNSTESSDVISTISPDITSTSAPDVTTPFIMTTDASPNITRLDIDNNTWINDTENSNFSILVKREVENVVTSFTLTEEEASWLGSLLLLGACLGAMVSWWVIGLGRRRAVLASALPRVAGWIMIAAASDVYMMYAGRFLTGVSLGVVTTAAPVYISEVAHSSIRGALSCIVQLGVNLGIFIAALLGAVLDWRGLAIFGSFSVVVYFIATFFIPDSPVWLVACGREDPAREALRKLRGPHYCVEYELQQIISTKASQYNAYSWRDVFTLRSCVVPLGVVALVTAVNRCSGYNAIITFCSTFLHQAIPSYSQQWAAAGVTAMQVVSTAGAVATVDQLGRRKLLILSILIMGLSLVTISICEVASSNGAGGSWVGILAAIVYVSSYSLGVGPVTWVLVGEMFPQAARDKASAVIAVLNWFLAFVITKTYFGLENSTGIAGTCAVYATMCAVGLVLVYFLVPETKGRSLGEIEAHFTYARNPWGRPGSKRRDVAMSNILGEHEAATLGGMESYSTFAD</sequence>
<comment type="subcellular location">
    <subcellularLocation>
        <location evidence="1">Cell membrane</location>
        <topology evidence="1">Multi-pass membrane protein</topology>
    </subcellularLocation>
</comment>
<evidence type="ECO:0000256" key="2">
    <source>
        <dbReference type="ARBA" id="ARBA00022448"/>
    </source>
</evidence>
<keyword evidence="5 8" id="KW-0812">Transmembrane</keyword>
<proteinExistence type="predicted"/>
<keyword evidence="3" id="KW-1003">Cell membrane</keyword>
<dbReference type="PANTHER" id="PTHR48021:SF34">
    <property type="entry name" value="FACILITATED TREHALOSE TRANSPORTER TRET1-2 HOMOLOG-LIKE PROTEIN"/>
    <property type="match status" value="1"/>
</dbReference>
<organism evidence="10 11">
    <name type="scientific">Petrolisthes cinctipes</name>
    <name type="common">Flat porcelain crab</name>
    <dbReference type="NCBI Taxonomy" id="88211"/>
    <lineage>
        <taxon>Eukaryota</taxon>
        <taxon>Metazoa</taxon>
        <taxon>Ecdysozoa</taxon>
        <taxon>Arthropoda</taxon>
        <taxon>Crustacea</taxon>
        <taxon>Multicrustacea</taxon>
        <taxon>Malacostraca</taxon>
        <taxon>Eumalacostraca</taxon>
        <taxon>Eucarida</taxon>
        <taxon>Decapoda</taxon>
        <taxon>Pleocyemata</taxon>
        <taxon>Anomura</taxon>
        <taxon>Galatheoidea</taxon>
        <taxon>Porcellanidae</taxon>
        <taxon>Petrolisthes</taxon>
    </lineage>
</organism>
<feature type="domain" description="Major facilitator superfamily (MFS) profile" evidence="9">
    <location>
        <begin position="51"/>
        <end position="538"/>
    </location>
</feature>
<dbReference type="EMBL" id="JAWQEG010000027">
    <property type="protein sequence ID" value="KAK3895919.1"/>
    <property type="molecule type" value="Genomic_DNA"/>
</dbReference>
<dbReference type="Gene3D" id="1.20.1250.20">
    <property type="entry name" value="MFS general substrate transporter like domains"/>
    <property type="match status" value="1"/>
</dbReference>
<gene>
    <name evidence="10" type="ORF">Pcinc_000392</name>
</gene>
<evidence type="ECO:0000256" key="5">
    <source>
        <dbReference type="ARBA" id="ARBA00022692"/>
    </source>
</evidence>
<feature type="transmembrane region" description="Helical" evidence="8">
    <location>
        <begin position="244"/>
        <end position="265"/>
    </location>
</feature>
<feature type="transmembrane region" description="Helical" evidence="8">
    <location>
        <begin position="484"/>
        <end position="506"/>
    </location>
</feature>
<evidence type="ECO:0000256" key="7">
    <source>
        <dbReference type="ARBA" id="ARBA00023136"/>
    </source>
</evidence>
<keyword evidence="4" id="KW-0762">Sugar transport</keyword>
<dbReference type="PROSITE" id="PS00217">
    <property type="entry name" value="SUGAR_TRANSPORT_2"/>
    <property type="match status" value="1"/>
</dbReference>
<dbReference type="InterPro" id="IPR005829">
    <property type="entry name" value="Sugar_transporter_CS"/>
</dbReference>
<feature type="transmembrane region" description="Helical" evidence="8">
    <location>
        <begin position="512"/>
        <end position="534"/>
    </location>
</feature>
<evidence type="ECO:0000259" key="9">
    <source>
        <dbReference type="PROSITE" id="PS50850"/>
    </source>
</evidence>
<feature type="transmembrane region" description="Helical" evidence="8">
    <location>
        <begin position="417"/>
        <end position="439"/>
    </location>
</feature>
<name>A0AAE1GMV8_PETCI</name>
<dbReference type="Proteomes" id="UP001286313">
    <property type="component" value="Unassembled WGS sequence"/>
</dbReference>
<dbReference type="InterPro" id="IPR036259">
    <property type="entry name" value="MFS_trans_sf"/>
</dbReference>
<dbReference type="PRINTS" id="PR00171">
    <property type="entry name" value="SUGRTRNSPORT"/>
</dbReference>
<dbReference type="SUPFAM" id="SSF103473">
    <property type="entry name" value="MFS general substrate transporter"/>
    <property type="match status" value="1"/>
</dbReference>
<dbReference type="PROSITE" id="PS50850">
    <property type="entry name" value="MFS"/>
    <property type="match status" value="1"/>
</dbReference>
<feature type="transmembrane region" description="Helical" evidence="8">
    <location>
        <begin position="159"/>
        <end position="179"/>
    </location>
</feature>
<feature type="transmembrane region" description="Helical" evidence="8">
    <location>
        <begin position="445"/>
        <end position="472"/>
    </location>
</feature>